<accession>W0EB30</accession>
<evidence type="ECO:0000313" key="3">
    <source>
        <dbReference type="EMBL" id="AHF08075.1"/>
    </source>
</evidence>
<dbReference type="PANTHER" id="PTHR45947">
    <property type="entry name" value="SULFOQUINOVOSYL TRANSFERASE SQD2"/>
    <property type="match status" value="1"/>
</dbReference>
<evidence type="ECO:0000259" key="1">
    <source>
        <dbReference type="Pfam" id="PF00534"/>
    </source>
</evidence>
<dbReference type="RefSeq" id="WP_006718041.1">
    <property type="nucleotide sequence ID" value="NZ_CP007032.1"/>
</dbReference>
<keyword evidence="3" id="KW-0808">Transferase</keyword>
<dbReference type="eggNOG" id="COG0438">
    <property type="taxonomic scope" value="Bacteria"/>
</dbReference>
<dbReference type="AlphaFoldDB" id="W0EB30"/>
<dbReference type="KEGG" id="dmt:DESME_14340"/>
<sequence length="586" mass="65523">MKLLLTVHQFFPDYFSGTEVLTFSVAKELLRRGHQVFVLTGFPAKQVIPDVERFDEYDIEGIHVYRFYHSFVPMGDQQVLSEVEYNNHLVASYFVRIIKEIEPDIVHFFHFSRLGTALIDVVKQYGIPAFYTPTDFWAVCPTSQLLLGEGMVCQGPTQNGGNCVKHVAMQTGWKKIASVIRYIPTSAIDAIDSVAKLHLPISFPFKKEIAALSQRKPFNVSRLNALHGIVSPTQLMTKVLVENGVNQKLITQSAYGINIASFNSEPRSYDAQSRITFAFIGTLAPHKGCHVLVNAFSDLNSENARLKIYGNTTDFPDYVTELNQVVENNTNIEFCGTFPNSQIAEIISGIDVLVVPSVWYENTPLVVYSALAGKCPVIASNFPGMSEVISDDWNGLLFKPGDVQMLRACISKLLNAPDLLMKLSRNCERPKSINAYVDELLQLYAQEPIIGENSSFRWQKFESLNTSSANGYITGWAVASSSNPMSIRVYDGDREVGVTTQFLSRQDVRDGFQKTGFNVNTDRLGFTINFTFPVSQSAVILEIKDHCEKTHRLKIARLNAGSSIQYGAREFIGIDQVNFLQDPVEA</sequence>
<evidence type="ECO:0000313" key="4">
    <source>
        <dbReference type="Proteomes" id="UP000010847"/>
    </source>
</evidence>
<dbReference type="HOGENOM" id="CLU_009583_35_1_9"/>
<dbReference type="InterPro" id="IPR050194">
    <property type="entry name" value="Glycosyltransferase_grp1"/>
</dbReference>
<dbReference type="PANTHER" id="PTHR45947:SF3">
    <property type="entry name" value="SULFOQUINOVOSYL TRANSFERASE SQD2"/>
    <property type="match status" value="1"/>
</dbReference>
<name>W0EB30_9FIRM</name>
<dbReference type="SUPFAM" id="SSF53756">
    <property type="entry name" value="UDP-Glycosyltransferase/glycogen phosphorylase"/>
    <property type="match status" value="1"/>
</dbReference>
<dbReference type="Pfam" id="PF00534">
    <property type="entry name" value="Glycos_transf_1"/>
    <property type="match status" value="1"/>
</dbReference>
<dbReference type="GO" id="GO:0016757">
    <property type="term" value="F:glycosyltransferase activity"/>
    <property type="evidence" value="ECO:0007669"/>
    <property type="project" value="InterPro"/>
</dbReference>
<dbReference type="EMBL" id="CP007032">
    <property type="protein sequence ID" value="AHF08075.1"/>
    <property type="molecule type" value="Genomic_DNA"/>
</dbReference>
<keyword evidence="4" id="KW-1185">Reference proteome</keyword>
<dbReference type="InterPro" id="IPR001296">
    <property type="entry name" value="Glyco_trans_1"/>
</dbReference>
<organism evidence="3 4">
    <name type="scientific">Desulfitobacterium metallireducens DSM 15288</name>
    <dbReference type="NCBI Taxonomy" id="871968"/>
    <lineage>
        <taxon>Bacteria</taxon>
        <taxon>Bacillati</taxon>
        <taxon>Bacillota</taxon>
        <taxon>Clostridia</taxon>
        <taxon>Eubacteriales</taxon>
        <taxon>Desulfitobacteriaceae</taxon>
        <taxon>Desulfitobacterium</taxon>
    </lineage>
</organism>
<evidence type="ECO:0000259" key="2">
    <source>
        <dbReference type="Pfam" id="PF13439"/>
    </source>
</evidence>
<dbReference type="OrthoDB" id="9801609at2"/>
<dbReference type="Gene3D" id="3.40.50.2000">
    <property type="entry name" value="Glycogen Phosphorylase B"/>
    <property type="match status" value="2"/>
</dbReference>
<protein>
    <submittedName>
        <fullName evidence="3">Glycosyl transferase</fullName>
    </submittedName>
</protein>
<dbReference type="Proteomes" id="UP000010847">
    <property type="component" value="Chromosome"/>
</dbReference>
<reference evidence="3 4" key="1">
    <citation type="submission" date="2013-12" db="EMBL/GenBank/DDBJ databases">
        <authorList>
            <consortium name="DOE Joint Genome Institute"/>
            <person name="Smidt H."/>
            <person name="Huntemann M."/>
            <person name="Han J."/>
            <person name="Chen A."/>
            <person name="Kyrpides N."/>
            <person name="Mavromatis K."/>
            <person name="Markowitz V."/>
            <person name="Palaniappan K."/>
            <person name="Ivanova N."/>
            <person name="Schaumberg A."/>
            <person name="Pati A."/>
            <person name="Liolios K."/>
            <person name="Nordberg H.P."/>
            <person name="Cantor M.N."/>
            <person name="Hua S.X."/>
            <person name="Woyke T."/>
        </authorList>
    </citation>
    <scope>NUCLEOTIDE SEQUENCE [LARGE SCALE GENOMIC DNA]</scope>
    <source>
        <strain evidence="4">DSM 15288</strain>
    </source>
</reference>
<feature type="domain" description="Glycosyl transferase family 1" evidence="1">
    <location>
        <begin position="273"/>
        <end position="426"/>
    </location>
</feature>
<dbReference type="STRING" id="871968.DESME_14340"/>
<gene>
    <name evidence="3" type="ORF">DESME_14340</name>
</gene>
<dbReference type="Pfam" id="PF13439">
    <property type="entry name" value="Glyco_transf_4"/>
    <property type="match status" value="1"/>
</dbReference>
<feature type="domain" description="Glycosyltransferase subfamily 4-like N-terminal" evidence="2">
    <location>
        <begin position="16"/>
        <end position="133"/>
    </location>
</feature>
<proteinExistence type="predicted"/>
<dbReference type="InterPro" id="IPR028098">
    <property type="entry name" value="Glyco_trans_4-like_N"/>
</dbReference>